<dbReference type="InterPro" id="IPR013517">
    <property type="entry name" value="FG-GAP"/>
</dbReference>
<dbReference type="Pfam" id="PF18962">
    <property type="entry name" value="Por_Secre_tail"/>
    <property type="match status" value="1"/>
</dbReference>
<accession>A0A1M6CLN3</accession>
<dbReference type="EMBL" id="FQYN01000002">
    <property type="protein sequence ID" value="SHI61952.1"/>
    <property type="molecule type" value="Genomic_DNA"/>
</dbReference>
<keyword evidence="1 4" id="KW-0732">Signal</keyword>
<evidence type="ECO:0000313" key="6">
    <source>
        <dbReference type="EMBL" id="SHI61952.1"/>
    </source>
</evidence>
<dbReference type="Gene3D" id="2.130.10.130">
    <property type="entry name" value="Integrin alpha, N-terminal"/>
    <property type="match status" value="4"/>
</dbReference>
<proteinExistence type="predicted"/>
<dbReference type="PANTHER" id="PTHR46580:SF4">
    <property type="entry name" value="ATP_GTP-BINDING PROTEIN"/>
    <property type="match status" value="1"/>
</dbReference>
<keyword evidence="3" id="KW-0325">Glycoprotein</keyword>
<keyword evidence="7" id="KW-1185">Reference proteome</keyword>
<evidence type="ECO:0000256" key="3">
    <source>
        <dbReference type="ARBA" id="ARBA00023180"/>
    </source>
</evidence>
<reference evidence="6 7" key="1">
    <citation type="submission" date="2016-11" db="EMBL/GenBank/DDBJ databases">
        <authorList>
            <person name="Jaros S."/>
            <person name="Januszkiewicz K."/>
            <person name="Wedrychowicz H."/>
        </authorList>
    </citation>
    <scope>NUCLEOTIDE SEQUENCE [LARGE SCALE GENOMIC DNA]</scope>
    <source>
        <strain evidence="6 7">DSM 21074</strain>
    </source>
</reference>
<dbReference type="InterPro" id="IPR028994">
    <property type="entry name" value="Integrin_alpha_N"/>
</dbReference>
<dbReference type="Gene3D" id="2.30.30.100">
    <property type="match status" value="2"/>
</dbReference>
<dbReference type="STRING" id="1121955.SAMN02745146_1198"/>
<dbReference type="Pfam" id="PF13517">
    <property type="entry name" value="FG-GAP_3"/>
    <property type="match status" value="6"/>
</dbReference>
<dbReference type="SMART" id="SM00191">
    <property type="entry name" value="Int_alpha"/>
    <property type="match status" value="4"/>
</dbReference>
<evidence type="ECO:0000256" key="2">
    <source>
        <dbReference type="ARBA" id="ARBA00022737"/>
    </source>
</evidence>
<feature type="domain" description="Secretion system C-terminal sorting" evidence="5">
    <location>
        <begin position="742"/>
        <end position="815"/>
    </location>
</feature>
<protein>
    <submittedName>
        <fullName evidence="6">Por secretion system C-terminal sorting domain-containing protein</fullName>
    </submittedName>
</protein>
<sequence>MNHPSIILTAGVSLMASIAGFAQSGSNFPQPIGYGVSSLYPQAPRAVVTADLNRDGRMDVATANLVGNSVGVLLNGAANQLGTPVNYTVGSTPNAIVAGNFNADTYPDLATTNYNSHSVSVLLNNRSGLFGAAQDYPLPNSAVVYDLAIGDLTGDGRADLAVLGSVSTDALVYVFPGLSNGTFGPILTPVVLPQGGEGIAVADMNADGRLDVVVSNGRATFEVLRNAGSGSLTSVGRYAGAQAGLDLVVADFNADSRPDVAQADYDGRAVSVAMATATGFAAPTAYAAGLGSSGLVRADVNADGIADLAVSNSVSNDVTVLLGAATGTFSNAGTFAAGGTPYDLAVADLTGDGRPDLITANFVQSNSVALTVLPNAGNGRFATAASAPIDVPAGPLRMVQGDLNGDSYPDVVTVSGSPTVANSKLAVLLRQPDGRLGTAVTYPVGTRPEDVTLADINGDGHLDAVTANRGAASLSVLLNNTGTGQLTPATSVPLSGNPTGVVAADFNADGRLDLAVSGTAANTVAVLLGTASGQLSGPSYLTTGAFSSGLVATDVDGDGRLDLAVSHPQNYTIVILRNLGNGQFATPLTIPVVGVPELIFAADLTGDGRPELLTTNGVSSSMLVLRNDGTGQFQAAMQAGVYGNGLAVADLNGDAQPEVLLVSAQGNELQVLSYTNGSLIPQQDFFAAGSPRSLAVGDVNADGRPDVTIANSGAHSVTTFLQGAAFPTASRAAAHWAADLQVYPNPATSQLQIQLAAPALLSACTIHLLDATGRAVYSAKQTYAGQRFEVLVATLPRGYYILRVTNSAGQQSSRQVLLQ</sequence>
<dbReference type="PANTHER" id="PTHR46580">
    <property type="entry name" value="SENSOR KINASE-RELATED"/>
    <property type="match status" value="1"/>
</dbReference>
<dbReference type="Proteomes" id="UP000184418">
    <property type="component" value="Unassembled WGS sequence"/>
</dbReference>
<evidence type="ECO:0000256" key="1">
    <source>
        <dbReference type="ARBA" id="ARBA00022729"/>
    </source>
</evidence>
<gene>
    <name evidence="6" type="ORF">SAMN02745146_1198</name>
</gene>
<dbReference type="InterPro" id="IPR026444">
    <property type="entry name" value="Secre_tail"/>
</dbReference>
<evidence type="ECO:0000256" key="4">
    <source>
        <dbReference type="SAM" id="SignalP"/>
    </source>
</evidence>
<feature type="signal peptide" evidence="4">
    <location>
        <begin position="1"/>
        <end position="22"/>
    </location>
</feature>
<evidence type="ECO:0000259" key="5">
    <source>
        <dbReference type="Pfam" id="PF18962"/>
    </source>
</evidence>
<name>A0A1M6CLN3_9BACT</name>
<organism evidence="6 7">
    <name type="scientific">Hymenobacter daecheongensis DSM 21074</name>
    <dbReference type="NCBI Taxonomy" id="1121955"/>
    <lineage>
        <taxon>Bacteria</taxon>
        <taxon>Pseudomonadati</taxon>
        <taxon>Bacteroidota</taxon>
        <taxon>Cytophagia</taxon>
        <taxon>Cytophagales</taxon>
        <taxon>Hymenobacteraceae</taxon>
        <taxon>Hymenobacter</taxon>
    </lineage>
</organism>
<dbReference type="NCBIfam" id="TIGR04183">
    <property type="entry name" value="Por_Secre_tail"/>
    <property type="match status" value="1"/>
</dbReference>
<evidence type="ECO:0000313" key="7">
    <source>
        <dbReference type="Proteomes" id="UP000184418"/>
    </source>
</evidence>
<keyword evidence="2" id="KW-0677">Repeat</keyword>
<dbReference type="SUPFAM" id="SSF69318">
    <property type="entry name" value="Integrin alpha N-terminal domain"/>
    <property type="match status" value="3"/>
</dbReference>
<dbReference type="AlphaFoldDB" id="A0A1M6CLN3"/>
<feature type="chain" id="PRO_5013133200" evidence="4">
    <location>
        <begin position="23"/>
        <end position="819"/>
    </location>
</feature>
<dbReference type="InterPro" id="IPR013519">
    <property type="entry name" value="Int_alpha_beta-p"/>
</dbReference>